<dbReference type="InterPro" id="IPR003593">
    <property type="entry name" value="AAA+_ATPase"/>
</dbReference>
<dbReference type="InterPro" id="IPR015854">
    <property type="entry name" value="ABC_transpr_LolD-like"/>
</dbReference>
<name>A0A9Y1BQT6_9ARCH</name>
<evidence type="ECO:0000256" key="2">
    <source>
        <dbReference type="ARBA" id="ARBA00022741"/>
    </source>
</evidence>
<keyword evidence="3 5" id="KW-0067">ATP-binding</keyword>
<dbReference type="PROSITE" id="PS50893">
    <property type="entry name" value="ABC_TRANSPORTER_2"/>
    <property type="match status" value="1"/>
</dbReference>
<dbReference type="Proteomes" id="UP001200513">
    <property type="component" value="Chromosome"/>
</dbReference>
<dbReference type="GO" id="GO:0022857">
    <property type="term" value="F:transmembrane transporter activity"/>
    <property type="evidence" value="ECO:0007669"/>
    <property type="project" value="TreeGrafter"/>
</dbReference>
<organism evidence="5">
    <name type="scientific">Candidatus Heimdallarchaeum endolithica</name>
    <dbReference type="NCBI Taxonomy" id="2876572"/>
    <lineage>
        <taxon>Archaea</taxon>
        <taxon>Promethearchaeati</taxon>
        <taxon>Candidatus Heimdallarchaeota</taxon>
        <taxon>Candidatus Heimdallarchaeia (ex Rinke et al. 2021) (nom. nud.)</taxon>
        <taxon>Candidatus Heimdallarchaeales</taxon>
        <taxon>Candidatus Heimdallarchaeaceae</taxon>
        <taxon>Candidatus Heimdallarchaeum</taxon>
    </lineage>
</organism>
<dbReference type="InterPro" id="IPR017871">
    <property type="entry name" value="ABC_transporter-like_CS"/>
</dbReference>
<accession>A0A9Y1BQT6</accession>
<dbReference type="GO" id="GO:0016887">
    <property type="term" value="F:ATP hydrolysis activity"/>
    <property type="evidence" value="ECO:0007669"/>
    <property type="project" value="InterPro"/>
</dbReference>
<dbReference type="Gene3D" id="3.40.50.300">
    <property type="entry name" value="P-loop containing nucleotide triphosphate hydrolases"/>
    <property type="match status" value="1"/>
</dbReference>
<dbReference type="InterPro" id="IPR027417">
    <property type="entry name" value="P-loop_NTPase"/>
</dbReference>
<reference evidence="5" key="1">
    <citation type="journal article" date="2022" name="Nat. Microbiol.">
        <title>Unique mobile elements and scalable gene flow at the prokaryote-eukaryote boundary revealed by circularized Asgard archaea genomes.</title>
        <authorList>
            <person name="Wu F."/>
            <person name="Speth D.R."/>
            <person name="Philosof A."/>
            <person name="Cremiere A."/>
            <person name="Narayanan A."/>
            <person name="Barco R.A."/>
            <person name="Connon S.A."/>
            <person name="Amend J.P."/>
            <person name="Antoshechkin I.A."/>
            <person name="Orphan V.J."/>
        </authorList>
    </citation>
    <scope>NUCLEOTIDE SEQUENCE</scope>
    <source>
        <strain evidence="5">PR6</strain>
    </source>
</reference>
<dbReference type="Pfam" id="PF00005">
    <property type="entry name" value="ABC_tran"/>
    <property type="match status" value="1"/>
</dbReference>
<dbReference type="PROSITE" id="PS00211">
    <property type="entry name" value="ABC_TRANSPORTER_1"/>
    <property type="match status" value="1"/>
</dbReference>
<dbReference type="SUPFAM" id="SSF52540">
    <property type="entry name" value="P-loop containing nucleoside triphosphate hydrolases"/>
    <property type="match status" value="1"/>
</dbReference>
<keyword evidence="2" id="KW-0547">Nucleotide-binding</keyword>
<evidence type="ECO:0000256" key="1">
    <source>
        <dbReference type="ARBA" id="ARBA00022448"/>
    </source>
</evidence>
<dbReference type="InterPro" id="IPR003439">
    <property type="entry name" value="ABC_transporter-like_ATP-bd"/>
</dbReference>
<feature type="domain" description="ABC transporter" evidence="4">
    <location>
        <begin position="7"/>
        <end position="248"/>
    </location>
</feature>
<dbReference type="GO" id="GO:0005524">
    <property type="term" value="F:ATP binding"/>
    <property type="evidence" value="ECO:0007669"/>
    <property type="project" value="UniProtKB-KW"/>
</dbReference>
<dbReference type="AlphaFoldDB" id="A0A9Y1BQT6"/>
<dbReference type="GO" id="GO:0005886">
    <property type="term" value="C:plasma membrane"/>
    <property type="evidence" value="ECO:0007669"/>
    <property type="project" value="TreeGrafter"/>
</dbReference>
<dbReference type="InterPro" id="IPR017911">
    <property type="entry name" value="MacB-like_ATP-bd"/>
</dbReference>
<dbReference type="SMART" id="SM00382">
    <property type="entry name" value="AAA"/>
    <property type="match status" value="1"/>
</dbReference>
<protein>
    <submittedName>
        <fullName evidence="5">ABC transporter ATP-binding protein</fullName>
    </submittedName>
</protein>
<evidence type="ECO:0000256" key="3">
    <source>
        <dbReference type="ARBA" id="ARBA00022840"/>
    </source>
</evidence>
<dbReference type="PANTHER" id="PTHR24220">
    <property type="entry name" value="IMPORT ATP-BINDING PROTEIN"/>
    <property type="match status" value="1"/>
</dbReference>
<gene>
    <name evidence="5" type="ORF">K9W46_13420</name>
</gene>
<dbReference type="CDD" id="cd03255">
    <property type="entry name" value="ABC_MJ0796_LolCDE_FtsE"/>
    <property type="match status" value="1"/>
</dbReference>
<proteinExistence type="predicted"/>
<evidence type="ECO:0000259" key="4">
    <source>
        <dbReference type="PROSITE" id="PS50893"/>
    </source>
</evidence>
<keyword evidence="1" id="KW-0813">Transport</keyword>
<dbReference type="EMBL" id="CP084167">
    <property type="protein sequence ID" value="UJG43357.1"/>
    <property type="molecule type" value="Genomic_DNA"/>
</dbReference>
<evidence type="ECO:0000313" key="5">
    <source>
        <dbReference type="EMBL" id="UJG43357.1"/>
    </source>
</evidence>
<sequence length="248" mass="28191">MSSNAILKCEKVTKIYRRGRSESVHALKDIDLEIRPGEIIMIAGPSGSGKTTLLNVLSGLDKPTKGKIFFNISKASDKFKVKGLDEEPTKKQKFIDITQWDEKQLTEYRRYNVGFIFQAWELIPTLKAIENVESSLYPLDIPIGEIRDRAKKLFRKVQLFDKENAFPDQLSGGEQQRVAICRALIKEPKIVFADEPTGNLDSETGEQILRQMKLISREGAAVVLSTHNLELRKFADRVIRLHDGQITY</sequence>